<organism evidence="2 3">
    <name type="scientific">Hanseniaspora guilliermondii</name>
    <dbReference type="NCBI Taxonomy" id="56406"/>
    <lineage>
        <taxon>Eukaryota</taxon>
        <taxon>Fungi</taxon>
        <taxon>Dikarya</taxon>
        <taxon>Ascomycota</taxon>
        <taxon>Saccharomycotina</taxon>
        <taxon>Saccharomycetes</taxon>
        <taxon>Saccharomycodales</taxon>
        <taxon>Saccharomycodaceae</taxon>
        <taxon>Hanseniaspora</taxon>
    </lineage>
</organism>
<evidence type="ECO:0000313" key="3">
    <source>
        <dbReference type="Proteomes" id="UP000183365"/>
    </source>
</evidence>
<name>A0A1L0AXU2_9ASCO</name>
<dbReference type="EMBL" id="FQNF01000013">
    <property type="protein sequence ID" value="SGZ38888.1"/>
    <property type="molecule type" value="Genomic_DNA"/>
</dbReference>
<dbReference type="VEuPathDB" id="FungiDB:HGUI_01088"/>
<feature type="compositionally biased region" description="Basic and acidic residues" evidence="1">
    <location>
        <begin position="140"/>
        <end position="158"/>
    </location>
</feature>
<sequence length="171" mass="19259">MNNEEVQQDEDLDTQEILKLPLARIKRLFASDDENTSALKKAHIAVGLATQIFIEKLVDQALSVHNLNAGGDKVENKITYDDLAVVANIEPFVFLKLLIPERISLIDAYNEHLLRFKFAEDGEKPEDTLKNIGIVSEKGVPRDLDFSDSDKDDDYKNEDVDEAISQEEGDD</sequence>
<dbReference type="Proteomes" id="UP000183365">
    <property type="component" value="Unassembled WGS sequence"/>
</dbReference>
<proteinExistence type="predicted"/>
<dbReference type="InterPro" id="IPR009072">
    <property type="entry name" value="Histone-fold"/>
</dbReference>
<protein>
    <recommendedName>
        <fullName evidence="4">Transcription factor CBF/NF-Y/archaeal histone domain-containing protein</fullName>
    </recommendedName>
</protein>
<dbReference type="AlphaFoldDB" id="A0A1L0AXU2"/>
<dbReference type="GO" id="GO:0046982">
    <property type="term" value="F:protein heterodimerization activity"/>
    <property type="evidence" value="ECO:0007669"/>
    <property type="project" value="InterPro"/>
</dbReference>
<dbReference type="Gene3D" id="1.10.20.10">
    <property type="entry name" value="Histone, subunit A"/>
    <property type="match status" value="1"/>
</dbReference>
<dbReference type="OrthoDB" id="636685at2759"/>
<accession>A0A1L0AXU2</accession>
<reference evidence="3" key="1">
    <citation type="submission" date="2016-11" db="EMBL/GenBank/DDBJ databases">
        <authorList>
            <person name="Guldener U."/>
        </authorList>
    </citation>
    <scope>NUCLEOTIDE SEQUENCE [LARGE SCALE GENOMIC DNA]</scope>
</reference>
<evidence type="ECO:0008006" key="4">
    <source>
        <dbReference type="Google" id="ProtNLM"/>
    </source>
</evidence>
<evidence type="ECO:0000256" key="1">
    <source>
        <dbReference type="SAM" id="MobiDB-lite"/>
    </source>
</evidence>
<evidence type="ECO:0000313" key="2">
    <source>
        <dbReference type="EMBL" id="SGZ38888.1"/>
    </source>
</evidence>
<gene>
    <name evidence="2" type="ORF">HGUI_01088</name>
</gene>
<dbReference type="SUPFAM" id="SSF47113">
    <property type="entry name" value="Histone-fold"/>
    <property type="match status" value="1"/>
</dbReference>
<feature type="compositionally biased region" description="Acidic residues" evidence="1">
    <location>
        <begin position="159"/>
        <end position="171"/>
    </location>
</feature>
<keyword evidence="3" id="KW-1185">Reference proteome</keyword>
<feature type="region of interest" description="Disordered" evidence="1">
    <location>
        <begin position="140"/>
        <end position="171"/>
    </location>
</feature>